<feature type="compositionally biased region" description="Polar residues" evidence="2">
    <location>
        <begin position="573"/>
        <end position="593"/>
    </location>
</feature>
<feature type="region of interest" description="Disordered" evidence="2">
    <location>
        <begin position="573"/>
        <end position="640"/>
    </location>
</feature>
<reference evidence="4" key="1">
    <citation type="submission" date="2025-08" db="UniProtKB">
        <authorList>
            <consortium name="RefSeq"/>
        </authorList>
    </citation>
    <scope>IDENTIFICATION</scope>
    <source>
        <tissue evidence="4">Seedling</tissue>
    </source>
</reference>
<dbReference type="RefSeq" id="XP_015880532.3">
    <property type="nucleotide sequence ID" value="XM_016025046.4"/>
</dbReference>
<accession>A0A6P3ZN04</accession>
<feature type="region of interest" description="Disordered" evidence="2">
    <location>
        <begin position="356"/>
        <end position="390"/>
    </location>
</feature>
<dbReference type="AlphaFoldDB" id="A0A6P3ZN04"/>
<proteinExistence type="inferred from homology"/>
<dbReference type="Gene3D" id="1.20.1260.60">
    <property type="entry name" value="Vacuolar protein sorting-associated protein Ist1"/>
    <property type="match status" value="1"/>
</dbReference>
<gene>
    <name evidence="4" type="primary">LOC107416544</name>
</gene>
<evidence type="ECO:0000313" key="3">
    <source>
        <dbReference type="Proteomes" id="UP001652623"/>
    </source>
</evidence>
<feature type="compositionally biased region" description="Basic and acidic residues" evidence="2">
    <location>
        <begin position="356"/>
        <end position="366"/>
    </location>
</feature>
<dbReference type="FunCoup" id="A0A6P3ZN04">
    <property type="interactions" value="4"/>
</dbReference>
<sequence>MFDILFGWRKASKCKKLIKQVHCRLKLLKNKRSTIIRQLREDMAELIKNGHENIAFNRVEQLVADENIVQVYELLGHFCEFILLHLSYIRRHKDCPNDVNEAVSSLIFASARCGELPELRVIRKLFEERYGQRFAMVAVELLPGNLVNRQVKEKLSPKLVSDDMKQRLVNEIASDYCLRPEILALEYYSDWQQQLQAKENGGDHTPNTNVGTYYDRAERSETKAKNFEIERKIIFVDSSPVLTNFGDSKMISTPAISSSMVQQALPTVSESSVHNEEQEAENYAELDSQNVYSLCKNNQEERMIAASSSESLAQFPEETVVYLDDIEEFQSPTKKDENSQDQRLFKFKSSILTKRENCESSSEKSSSRSSKRGGNGSGKRPRRRSVSHENQSMKDIECISYYSQPPWKSSTAALKHKSQKQRKQQKRFSTEESEQQYYEPRKPKQPCFMEMRNAFVSPHRGFNLIGSSNCSLERPCYICAGDENTDYEVPSGRQKKMNTTVMEFPTHNHDKKSICSSHCKNRSFWNAELNKGTKWSEEPRRRSYDNGAMMYDVFTYPDHQPNIQMKNLNGKTDEFGSQESPLSSPCPKVNTSWTRKDTVPPDTVPPYLRTMTMPPERPKNKHRDDMQRSSSCVFRNPNHVHPKLPDYDDIAARFMALKKENTQNKHPNCNRAATLAQ</sequence>
<comment type="similarity">
    <text evidence="1">Belongs to the IST1 family.</text>
</comment>
<dbReference type="KEGG" id="zju:107416544"/>
<protein>
    <submittedName>
        <fullName evidence="4">Uncharacterized protein LOC107416544</fullName>
    </submittedName>
</protein>
<dbReference type="GeneID" id="107416544"/>
<evidence type="ECO:0000256" key="2">
    <source>
        <dbReference type="SAM" id="MobiDB-lite"/>
    </source>
</evidence>
<organism evidence="3 4">
    <name type="scientific">Ziziphus jujuba</name>
    <name type="common">Chinese jujube</name>
    <name type="synonym">Ziziphus sativa</name>
    <dbReference type="NCBI Taxonomy" id="326968"/>
    <lineage>
        <taxon>Eukaryota</taxon>
        <taxon>Viridiplantae</taxon>
        <taxon>Streptophyta</taxon>
        <taxon>Embryophyta</taxon>
        <taxon>Tracheophyta</taxon>
        <taxon>Spermatophyta</taxon>
        <taxon>Magnoliopsida</taxon>
        <taxon>eudicotyledons</taxon>
        <taxon>Gunneridae</taxon>
        <taxon>Pentapetalae</taxon>
        <taxon>rosids</taxon>
        <taxon>fabids</taxon>
        <taxon>Rosales</taxon>
        <taxon>Rhamnaceae</taxon>
        <taxon>Paliureae</taxon>
        <taxon>Ziziphus</taxon>
    </lineage>
</organism>
<dbReference type="PANTHER" id="PTHR12161">
    <property type="entry name" value="IST1 FAMILY MEMBER"/>
    <property type="match status" value="1"/>
</dbReference>
<dbReference type="Proteomes" id="UP001652623">
    <property type="component" value="Chromosome 4"/>
</dbReference>
<dbReference type="Pfam" id="PF03398">
    <property type="entry name" value="Ist1"/>
    <property type="match status" value="1"/>
</dbReference>
<evidence type="ECO:0000313" key="4">
    <source>
        <dbReference type="RefSeq" id="XP_015880532.3"/>
    </source>
</evidence>
<dbReference type="InterPro" id="IPR042277">
    <property type="entry name" value="IST1-like"/>
</dbReference>
<dbReference type="GO" id="GO:0015031">
    <property type="term" value="P:protein transport"/>
    <property type="evidence" value="ECO:0007669"/>
    <property type="project" value="InterPro"/>
</dbReference>
<feature type="region of interest" description="Disordered" evidence="2">
    <location>
        <begin position="410"/>
        <end position="443"/>
    </location>
</feature>
<feature type="compositionally biased region" description="Basic and acidic residues" evidence="2">
    <location>
        <begin position="616"/>
        <end position="627"/>
    </location>
</feature>
<feature type="compositionally biased region" description="Basic residues" evidence="2">
    <location>
        <begin position="414"/>
        <end position="426"/>
    </location>
</feature>
<keyword evidence="3" id="KW-1185">Reference proteome</keyword>
<evidence type="ECO:0000256" key="1">
    <source>
        <dbReference type="ARBA" id="ARBA00005536"/>
    </source>
</evidence>
<dbReference type="InParanoid" id="A0A6P3ZN04"/>
<dbReference type="InterPro" id="IPR005061">
    <property type="entry name" value="Ist1"/>
</dbReference>
<name>A0A6P3ZN04_ZIZJJ</name>
<dbReference type="PANTHER" id="PTHR12161:SF44">
    <property type="entry name" value="REGULATOR OF VPS4 ACTIVITY IN THE MVB PATHWAY PROTEIN"/>
    <property type="match status" value="1"/>
</dbReference>